<proteinExistence type="predicted"/>
<evidence type="ECO:0000256" key="1">
    <source>
        <dbReference type="SAM" id="MobiDB-lite"/>
    </source>
</evidence>
<feature type="region of interest" description="Disordered" evidence="1">
    <location>
        <begin position="25"/>
        <end position="44"/>
    </location>
</feature>
<accession>A0AAN8R870</accession>
<comment type="caution">
    <text evidence="2">The sequence shown here is derived from an EMBL/GenBank/DDBJ whole genome shotgun (WGS) entry which is preliminary data.</text>
</comment>
<protein>
    <submittedName>
        <fullName evidence="2">Uncharacterized protein</fullName>
    </submittedName>
</protein>
<dbReference type="AlphaFoldDB" id="A0AAN8R870"/>
<evidence type="ECO:0000313" key="2">
    <source>
        <dbReference type="EMBL" id="KAK6330768.1"/>
    </source>
</evidence>
<dbReference type="EMBL" id="JAVHNR010000011">
    <property type="protein sequence ID" value="KAK6330768.1"/>
    <property type="molecule type" value="Genomic_DNA"/>
</dbReference>
<evidence type="ECO:0000313" key="3">
    <source>
        <dbReference type="Proteomes" id="UP001313282"/>
    </source>
</evidence>
<organism evidence="2 3">
    <name type="scientific">Orbilia javanica</name>
    <dbReference type="NCBI Taxonomy" id="47235"/>
    <lineage>
        <taxon>Eukaryota</taxon>
        <taxon>Fungi</taxon>
        <taxon>Dikarya</taxon>
        <taxon>Ascomycota</taxon>
        <taxon>Pezizomycotina</taxon>
        <taxon>Orbiliomycetes</taxon>
        <taxon>Orbiliales</taxon>
        <taxon>Orbiliaceae</taxon>
        <taxon>Orbilia</taxon>
    </lineage>
</organism>
<sequence length="65" mass="7271">MFETNLSRGAERVLKVSALQRDPFAKAKIRQPGPGEFTPNRTSKTFDLGTEFLHERGNPSTVIQP</sequence>
<keyword evidence="3" id="KW-1185">Reference proteome</keyword>
<reference evidence="2 3" key="1">
    <citation type="submission" date="2019-10" db="EMBL/GenBank/DDBJ databases">
        <authorList>
            <person name="Palmer J.M."/>
        </authorList>
    </citation>
    <scope>NUCLEOTIDE SEQUENCE [LARGE SCALE GENOMIC DNA]</scope>
    <source>
        <strain evidence="2 3">TWF718</strain>
    </source>
</reference>
<name>A0AAN8R870_9PEZI</name>
<gene>
    <name evidence="2" type="ORF">TWF718_002968</name>
</gene>
<dbReference type="Proteomes" id="UP001313282">
    <property type="component" value="Unassembled WGS sequence"/>
</dbReference>